<dbReference type="Proteomes" id="UP000184447">
    <property type="component" value="Unassembled WGS sequence"/>
</dbReference>
<accession>A0A1M5TGE1</accession>
<protein>
    <recommendedName>
        <fullName evidence="3">YD repeat-containing protein</fullName>
    </recommendedName>
</protein>
<reference evidence="1 2" key="1">
    <citation type="submission" date="2016-11" db="EMBL/GenBank/DDBJ databases">
        <authorList>
            <person name="Jaros S."/>
            <person name="Januszkiewicz K."/>
            <person name="Wedrychowicz H."/>
        </authorList>
    </citation>
    <scope>NUCLEOTIDE SEQUENCE [LARGE SCALE GENOMIC DNA]</scope>
    <source>
        <strain evidence="1 2">DSM 8605</strain>
    </source>
</reference>
<keyword evidence="2" id="KW-1185">Reference proteome</keyword>
<name>A0A1M5TGE1_9CLOT</name>
<dbReference type="AlphaFoldDB" id="A0A1M5TGE1"/>
<dbReference type="STRING" id="1121316.SAMN02745207_01282"/>
<evidence type="ECO:0008006" key="3">
    <source>
        <dbReference type="Google" id="ProtNLM"/>
    </source>
</evidence>
<dbReference type="RefSeq" id="WP_073337609.1">
    <property type="nucleotide sequence ID" value="NZ_FQXM01000006.1"/>
</dbReference>
<proteinExistence type="predicted"/>
<dbReference type="EMBL" id="FQXM01000006">
    <property type="protein sequence ID" value="SHH49720.1"/>
    <property type="molecule type" value="Genomic_DNA"/>
</dbReference>
<dbReference type="OrthoDB" id="9771173at2"/>
<evidence type="ECO:0000313" key="1">
    <source>
        <dbReference type="EMBL" id="SHH49720.1"/>
    </source>
</evidence>
<organism evidence="1 2">
    <name type="scientific">Clostridium grantii DSM 8605</name>
    <dbReference type="NCBI Taxonomy" id="1121316"/>
    <lineage>
        <taxon>Bacteria</taxon>
        <taxon>Bacillati</taxon>
        <taxon>Bacillota</taxon>
        <taxon>Clostridia</taxon>
        <taxon>Eubacteriales</taxon>
        <taxon>Clostridiaceae</taxon>
        <taxon>Clostridium</taxon>
    </lineage>
</organism>
<evidence type="ECO:0000313" key="2">
    <source>
        <dbReference type="Proteomes" id="UP000184447"/>
    </source>
</evidence>
<gene>
    <name evidence="1" type="ORF">SAMN02745207_01282</name>
</gene>
<sequence length="98" mass="11243">MKKTASSNTSKTISRVEIRICSQANKTLDVTVAHVNFQESTSANKLKNIDYEYNELNELKRENNQVLNKTIVYTYDVGGNLTSKKRISLYNRNTRNPN</sequence>